<dbReference type="InterPro" id="IPR006564">
    <property type="entry name" value="Znf_PMZ"/>
</dbReference>
<evidence type="ECO:0000313" key="7">
    <source>
        <dbReference type="EMBL" id="KAK2988814.1"/>
    </source>
</evidence>
<dbReference type="InterPro" id="IPR007527">
    <property type="entry name" value="Znf_SWIM"/>
</dbReference>
<accession>A0AA88UKR5</accession>
<dbReference type="Proteomes" id="UP001187471">
    <property type="component" value="Unassembled WGS sequence"/>
</dbReference>
<evidence type="ECO:0000256" key="3">
    <source>
        <dbReference type="ARBA" id="ARBA00022833"/>
    </source>
</evidence>
<gene>
    <name evidence="7" type="ORF">RJ640_018146</name>
</gene>
<keyword evidence="2 4" id="KW-0863">Zinc-finger</keyword>
<protein>
    <recommendedName>
        <fullName evidence="6">SWIM-type domain-containing protein</fullName>
    </recommendedName>
</protein>
<dbReference type="AlphaFoldDB" id="A0AA88UKR5"/>
<feature type="region of interest" description="Disordered" evidence="5">
    <location>
        <begin position="337"/>
        <end position="372"/>
    </location>
</feature>
<keyword evidence="8" id="KW-1185">Reference proteome</keyword>
<dbReference type="Pfam" id="PF04434">
    <property type="entry name" value="SWIM"/>
    <property type="match status" value="1"/>
</dbReference>
<evidence type="ECO:0000256" key="5">
    <source>
        <dbReference type="SAM" id="MobiDB-lite"/>
    </source>
</evidence>
<feature type="domain" description="SWIM-type" evidence="6">
    <location>
        <begin position="125"/>
        <end position="163"/>
    </location>
</feature>
<sequence length="372" mass="42303">MNSKAVLLFSHPIEARAGECYTRRLFEIFQKGWMASVDCSHETLSKDVELTTYRVGPIIVENSKAVLLSSYPIEARAGECYTRRLFEIFQKEWMASVDCSHETLSKDVELTTYRVGPIIFEKEKWKIVFCHSSVDFKATCSCAKFETKGMLCKHILYIMKKKKLIDLPKHYILPRWPIAARYKVGDVGSRFEGKNKYFSKNGVCSLALWSVRAKFAQAIEDARDSPSHVEELDVWLSSFIEKQALRKKSNQTSGCQIVTHVDSSSGTSQVESVHQISVRDPAAPVKTKGRPKVATRRMKMKGNAIYNKSQVSQGRTRWWLLWHDGGQWREESAVAIVGGQRQRGRRRGGSERWLGGGERRQGGGEESTEARQ</sequence>
<evidence type="ECO:0000259" key="6">
    <source>
        <dbReference type="PROSITE" id="PS50966"/>
    </source>
</evidence>
<proteinExistence type="predicted"/>
<keyword evidence="1" id="KW-0479">Metal-binding</keyword>
<evidence type="ECO:0000256" key="2">
    <source>
        <dbReference type="ARBA" id="ARBA00022771"/>
    </source>
</evidence>
<comment type="caution">
    <text evidence="7">The sequence shown here is derived from an EMBL/GenBank/DDBJ whole genome shotgun (WGS) entry which is preliminary data.</text>
</comment>
<organism evidence="7 8">
    <name type="scientific">Escallonia rubra</name>
    <dbReference type="NCBI Taxonomy" id="112253"/>
    <lineage>
        <taxon>Eukaryota</taxon>
        <taxon>Viridiplantae</taxon>
        <taxon>Streptophyta</taxon>
        <taxon>Embryophyta</taxon>
        <taxon>Tracheophyta</taxon>
        <taxon>Spermatophyta</taxon>
        <taxon>Magnoliopsida</taxon>
        <taxon>eudicotyledons</taxon>
        <taxon>Gunneridae</taxon>
        <taxon>Pentapetalae</taxon>
        <taxon>asterids</taxon>
        <taxon>campanulids</taxon>
        <taxon>Escalloniales</taxon>
        <taxon>Escalloniaceae</taxon>
        <taxon>Escallonia</taxon>
    </lineage>
</organism>
<evidence type="ECO:0000256" key="1">
    <source>
        <dbReference type="ARBA" id="ARBA00022723"/>
    </source>
</evidence>
<reference evidence="7" key="1">
    <citation type="submission" date="2022-12" db="EMBL/GenBank/DDBJ databases">
        <title>Draft genome assemblies for two species of Escallonia (Escalloniales).</title>
        <authorList>
            <person name="Chanderbali A."/>
            <person name="Dervinis C."/>
            <person name="Anghel I."/>
            <person name="Soltis D."/>
            <person name="Soltis P."/>
            <person name="Zapata F."/>
        </authorList>
    </citation>
    <scope>NUCLEOTIDE SEQUENCE</scope>
    <source>
        <strain evidence="7">UCBG92.1500</strain>
        <tissue evidence="7">Leaf</tissue>
    </source>
</reference>
<feature type="compositionally biased region" description="Basic and acidic residues" evidence="5">
    <location>
        <begin position="357"/>
        <end position="372"/>
    </location>
</feature>
<evidence type="ECO:0000313" key="8">
    <source>
        <dbReference type="Proteomes" id="UP001187471"/>
    </source>
</evidence>
<dbReference type="GO" id="GO:0008270">
    <property type="term" value="F:zinc ion binding"/>
    <property type="evidence" value="ECO:0007669"/>
    <property type="project" value="UniProtKB-KW"/>
</dbReference>
<evidence type="ECO:0000256" key="4">
    <source>
        <dbReference type="PROSITE-ProRule" id="PRU00325"/>
    </source>
</evidence>
<name>A0AA88UKR5_9ASTE</name>
<dbReference type="SMART" id="SM00575">
    <property type="entry name" value="ZnF_PMZ"/>
    <property type="match status" value="1"/>
</dbReference>
<dbReference type="PANTHER" id="PTHR47718">
    <property type="entry name" value="OS01G0519700 PROTEIN"/>
    <property type="match status" value="1"/>
</dbReference>
<dbReference type="PANTHER" id="PTHR47718:SF7">
    <property type="entry name" value="PROTEIN FAR1-RELATED SEQUENCE"/>
    <property type="match status" value="1"/>
</dbReference>
<keyword evidence="3" id="KW-0862">Zinc</keyword>
<dbReference type="EMBL" id="JAVXUO010000824">
    <property type="protein sequence ID" value="KAK2988814.1"/>
    <property type="molecule type" value="Genomic_DNA"/>
</dbReference>
<dbReference type="PROSITE" id="PS50966">
    <property type="entry name" value="ZF_SWIM"/>
    <property type="match status" value="1"/>
</dbReference>